<sequence>MRFVAVHLLRKYSSPTGGFTFDCPASHVRDNAGRIRYSQ</sequence>
<accession>A0A6C6YZJ2</accession>
<evidence type="ECO:0000313" key="1">
    <source>
        <dbReference type="EMBL" id="ABX66732.1"/>
    </source>
</evidence>
<gene>
    <name evidence="1" type="ordered locus">SPAB_01322</name>
</gene>
<reference evidence="1 2" key="1">
    <citation type="submission" date="2007-11" db="EMBL/GenBank/DDBJ databases">
        <authorList>
            <consortium name="The Salmonella enterica serovar Paratyphi B Genome Sequencing Project"/>
            <person name="McClelland M."/>
            <person name="Sanderson E.K."/>
            <person name="Porwollik S."/>
            <person name="Spieth J."/>
            <person name="Clifton W.S."/>
            <person name="Fulton R."/>
            <person name="Cordes M."/>
            <person name="Wollam A."/>
            <person name="Shah N."/>
            <person name="Pepin K."/>
            <person name="Bhonagiri V."/>
            <person name="Nash W."/>
            <person name="Johnson M."/>
            <person name="Thiruvilangam P."/>
            <person name="Wilson R."/>
        </authorList>
    </citation>
    <scope>NUCLEOTIDE SEQUENCE [LARGE SCALE GENOMIC DNA]</scope>
    <source>
        <strain evidence="2">ATCC BAA-1250 / SPB7</strain>
    </source>
</reference>
<protein>
    <submittedName>
        <fullName evidence="1">Uncharacterized protein</fullName>
    </submittedName>
</protein>
<organism evidence="1 2">
    <name type="scientific">Salmonella paratyphi B (strain ATCC BAA-1250 / SPB7)</name>
    <dbReference type="NCBI Taxonomy" id="1016998"/>
    <lineage>
        <taxon>Bacteria</taxon>
        <taxon>Pseudomonadati</taxon>
        <taxon>Pseudomonadota</taxon>
        <taxon>Gammaproteobacteria</taxon>
        <taxon>Enterobacterales</taxon>
        <taxon>Enterobacteriaceae</taxon>
        <taxon>Salmonella</taxon>
    </lineage>
</organism>
<proteinExistence type="predicted"/>
<dbReference type="Proteomes" id="UP000008556">
    <property type="component" value="Chromosome"/>
</dbReference>
<evidence type="ECO:0000313" key="2">
    <source>
        <dbReference type="Proteomes" id="UP000008556"/>
    </source>
</evidence>
<name>A0A6C6YZJ2_SALPB</name>
<dbReference type="KEGG" id="spq:SPAB_01322"/>
<dbReference type="AlphaFoldDB" id="A0A6C6YZJ2"/>
<dbReference type="EMBL" id="CP000886">
    <property type="protein sequence ID" value="ABX66732.1"/>
    <property type="molecule type" value="Genomic_DNA"/>
</dbReference>